<evidence type="ECO:0000313" key="2">
    <source>
        <dbReference type="EMBL" id="KTD71682.1"/>
    </source>
</evidence>
<feature type="signal peptide" evidence="1">
    <location>
        <begin position="1"/>
        <end position="27"/>
    </location>
</feature>
<proteinExistence type="predicted"/>
<dbReference type="STRING" id="460.Lstg_2890"/>
<dbReference type="EMBL" id="LNYZ01000030">
    <property type="protein sequence ID" value="KTD71682.1"/>
    <property type="molecule type" value="Genomic_DNA"/>
</dbReference>
<keyword evidence="4" id="KW-1185">Reference proteome</keyword>
<sequence length="146" mass="16102">MISMNRISRSIMLGTFSCFAFLSNAFADAPKTQTSTTDISGTYSCSFHDPFSTPPDGTEILTIKKGSDNNYRMSKKGINDTTPSIVGIGLQNKDLNNAYAFLFWWSKDMTTTFAQFFIVKPDGTLEGKWAQSGRNQAATFSCKKSS</sequence>
<evidence type="ECO:0000313" key="5">
    <source>
        <dbReference type="Proteomes" id="UP000255110"/>
    </source>
</evidence>
<accession>A0A378LBZ5</accession>
<evidence type="ECO:0000313" key="3">
    <source>
        <dbReference type="EMBL" id="STY23850.1"/>
    </source>
</evidence>
<gene>
    <name evidence="2" type="ORF">Lstg_2890</name>
    <name evidence="3" type="ORF">NCTC11991_02460</name>
</gene>
<dbReference type="Proteomes" id="UP000255110">
    <property type="component" value="Unassembled WGS sequence"/>
</dbReference>
<dbReference type="RefSeq" id="WP_238585448.1">
    <property type="nucleotide sequence ID" value="NZ_CAAAIO010000021.1"/>
</dbReference>
<evidence type="ECO:0000256" key="1">
    <source>
        <dbReference type="SAM" id="SignalP"/>
    </source>
</evidence>
<evidence type="ECO:0000313" key="4">
    <source>
        <dbReference type="Proteomes" id="UP000054820"/>
    </source>
</evidence>
<feature type="chain" id="PRO_5016722178" description="Secreted protein" evidence="1">
    <location>
        <begin position="28"/>
        <end position="146"/>
    </location>
</feature>
<evidence type="ECO:0008006" key="6">
    <source>
        <dbReference type="Google" id="ProtNLM"/>
    </source>
</evidence>
<keyword evidence="1" id="KW-0732">Signal</keyword>
<dbReference type="AlphaFoldDB" id="A0A378LBZ5"/>
<reference evidence="2 4" key="1">
    <citation type="submission" date="2015-11" db="EMBL/GenBank/DDBJ databases">
        <title>Genomic analysis of 38 Legionella species identifies large and diverse effector repertoires.</title>
        <authorList>
            <person name="Burstein D."/>
            <person name="Amaro F."/>
            <person name="Zusman T."/>
            <person name="Lifshitz Z."/>
            <person name="Cohen O."/>
            <person name="Gilbert J.A."/>
            <person name="Pupko T."/>
            <person name="Shuman H.A."/>
            <person name="Segal G."/>
        </authorList>
    </citation>
    <scope>NUCLEOTIDE SEQUENCE [LARGE SCALE GENOMIC DNA]</scope>
    <source>
        <strain evidence="2 4">SC-18-C9</strain>
    </source>
</reference>
<reference evidence="3 5" key="2">
    <citation type="submission" date="2018-06" db="EMBL/GenBank/DDBJ databases">
        <authorList>
            <consortium name="Pathogen Informatics"/>
            <person name="Doyle S."/>
        </authorList>
    </citation>
    <scope>NUCLEOTIDE SEQUENCE [LARGE SCALE GENOMIC DNA]</scope>
    <source>
        <strain evidence="3 5">NCTC11991</strain>
    </source>
</reference>
<organism evidence="3 5">
    <name type="scientific">Legionella steigerwaltii</name>
    <dbReference type="NCBI Taxonomy" id="460"/>
    <lineage>
        <taxon>Bacteria</taxon>
        <taxon>Pseudomonadati</taxon>
        <taxon>Pseudomonadota</taxon>
        <taxon>Gammaproteobacteria</taxon>
        <taxon>Legionellales</taxon>
        <taxon>Legionellaceae</taxon>
        <taxon>Legionella</taxon>
    </lineage>
</organism>
<dbReference type="EMBL" id="UGOY01000001">
    <property type="protein sequence ID" value="STY23850.1"/>
    <property type="molecule type" value="Genomic_DNA"/>
</dbReference>
<protein>
    <recommendedName>
        <fullName evidence="6">Secreted protein</fullName>
    </recommendedName>
</protein>
<name>A0A378LBZ5_9GAMM</name>
<dbReference type="Proteomes" id="UP000054820">
    <property type="component" value="Unassembled WGS sequence"/>
</dbReference>